<evidence type="ECO:0000313" key="5">
    <source>
        <dbReference type="Proteomes" id="UP000324222"/>
    </source>
</evidence>
<evidence type="ECO:0000259" key="3">
    <source>
        <dbReference type="Pfam" id="PF03723"/>
    </source>
</evidence>
<evidence type="ECO:0000256" key="2">
    <source>
        <dbReference type="ARBA" id="ARBA00023008"/>
    </source>
</evidence>
<dbReference type="GO" id="GO:0046872">
    <property type="term" value="F:metal ion binding"/>
    <property type="evidence" value="ECO:0007669"/>
    <property type="project" value="UniProtKB-KW"/>
</dbReference>
<dbReference type="InterPro" id="IPR013788">
    <property type="entry name" value="Hemocyanin/hexamerin"/>
</dbReference>
<proteinExistence type="predicted"/>
<dbReference type="EMBL" id="VSRR010005330">
    <property type="protein sequence ID" value="MPC42155.1"/>
    <property type="molecule type" value="Genomic_DNA"/>
</dbReference>
<dbReference type="InterPro" id="IPR037020">
    <property type="entry name" value="Hemocyanin_C_sf"/>
</dbReference>
<gene>
    <name evidence="4" type="primary">HCYC_3</name>
    <name evidence="4" type="ORF">E2C01_035771</name>
</gene>
<dbReference type="InterPro" id="IPR014756">
    <property type="entry name" value="Ig_E-set"/>
</dbReference>
<comment type="caution">
    <text evidence="4">The sequence shown here is derived from an EMBL/GenBank/DDBJ whole genome shotgun (WGS) entry which is preliminary data.</text>
</comment>
<accession>A0A5B7F983</accession>
<dbReference type="Gene3D" id="2.60.40.1520">
    <property type="entry name" value="Hemocyanin, C-terminal domain"/>
    <property type="match status" value="2"/>
</dbReference>
<keyword evidence="5" id="KW-1185">Reference proteome</keyword>
<keyword evidence="1" id="KW-0479">Metal-binding</keyword>
<dbReference type="PANTHER" id="PTHR11511:SF4">
    <property type="entry name" value="PHENOLOXIDASE 2-RELATED"/>
    <property type="match status" value="1"/>
</dbReference>
<keyword evidence="2" id="KW-0186">Copper</keyword>
<dbReference type="SUPFAM" id="SSF81296">
    <property type="entry name" value="E set domains"/>
    <property type="match status" value="2"/>
</dbReference>
<evidence type="ECO:0000313" key="4">
    <source>
        <dbReference type="EMBL" id="MPC42155.1"/>
    </source>
</evidence>
<evidence type="ECO:0000256" key="1">
    <source>
        <dbReference type="ARBA" id="ARBA00022723"/>
    </source>
</evidence>
<dbReference type="PANTHER" id="PTHR11511">
    <property type="entry name" value="LARVAL STORAGE PROTEIN/PHENOLOXIDASE"/>
    <property type="match status" value="1"/>
</dbReference>
<reference evidence="4 5" key="1">
    <citation type="submission" date="2019-05" db="EMBL/GenBank/DDBJ databases">
        <title>Another draft genome of Portunus trituberculatus and its Hox gene families provides insights of decapod evolution.</title>
        <authorList>
            <person name="Jeong J.-H."/>
            <person name="Song I."/>
            <person name="Kim S."/>
            <person name="Choi T."/>
            <person name="Kim D."/>
            <person name="Ryu S."/>
            <person name="Kim W."/>
        </authorList>
    </citation>
    <scope>NUCLEOTIDE SEQUENCE [LARGE SCALE GENOMIC DNA]</scope>
    <source>
        <tissue evidence="4">Muscle</tissue>
    </source>
</reference>
<sequence length="167" mass="18957">MLGRQGDPYGKFAIPPGVLRDRHERSKYMDNIFMEHKDSLTPYTKEDFEFPGVSVEGVTFSNRLETHFEEFHYSLINATDNTAEIADGKTEGMDFHLVIFVSDGAKDAAVDGLHESTTFNHYGSQDGTYPDNQPHGYPLDRHVDDECIITGVSNFMSMDIKVYHIEE</sequence>
<dbReference type="Pfam" id="PF03723">
    <property type="entry name" value="Hemocyanin_C"/>
    <property type="match status" value="1"/>
</dbReference>
<dbReference type="OrthoDB" id="8119704at2759"/>
<protein>
    <submittedName>
        <fullName evidence="4">Hemocyanin C chain</fullName>
    </submittedName>
</protein>
<name>A0A5B7F983_PORTR</name>
<dbReference type="InterPro" id="IPR005203">
    <property type="entry name" value="Hemocyanin_C"/>
</dbReference>
<organism evidence="4 5">
    <name type="scientific">Portunus trituberculatus</name>
    <name type="common">Swimming crab</name>
    <name type="synonym">Neptunus trituberculatus</name>
    <dbReference type="NCBI Taxonomy" id="210409"/>
    <lineage>
        <taxon>Eukaryota</taxon>
        <taxon>Metazoa</taxon>
        <taxon>Ecdysozoa</taxon>
        <taxon>Arthropoda</taxon>
        <taxon>Crustacea</taxon>
        <taxon>Multicrustacea</taxon>
        <taxon>Malacostraca</taxon>
        <taxon>Eumalacostraca</taxon>
        <taxon>Eucarida</taxon>
        <taxon>Decapoda</taxon>
        <taxon>Pleocyemata</taxon>
        <taxon>Brachyura</taxon>
        <taxon>Eubrachyura</taxon>
        <taxon>Portunoidea</taxon>
        <taxon>Portunidae</taxon>
        <taxon>Portuninae</taxon>
        <taxon>Portunus</taxon>
    </lineage>
</organism>
<dbReference type="AlphaFoldDB" id="A0A5B7F983"/>
<feature type="domain" description="Hemocyanin C-terminal" evidence="3">
    <location>
        <begin position="87"/>
        <end position="164"/>
    </location>
</feature>
<dbReference type="Proteomes" id="UP000324222">
    <property type="component" value="Unassembled WGS sequence"/>
</dbReference>